<dbReference type="InterPro" id="IPR009057">
    <property type="entry name" value="Homeodomain-like_sf"/>
</dbReference>
<sequence>MPDDPTQERVDATRNRARLLEAAARLVADQGAKHVTMHEVAQEAGVGKGTLFRRFGDRNGLLLALIDDVEAEFHEAYTFGPPPLGPGAPARDRLTAFGCALIERIADDADLGPALGRQIPCDRRHASHYGQAFHRHVSALLREAGVEGDHDMLAHAMLAFVNLETVNYLRGDSQVTTARLRSTWADLVRRVTGADAHDGRTAEP</sequence>
<dbReference type="PROSITE" id="PS50977">
    <property type="entry name" value="HTH_TETR_2"/>
    <property type="match status" value="1"/>
</dbReference>
<dbReference type="Pfam" id="PF00440">
    <property type="entry name" value="TetR_N"/>
    <property type="match status" value="1"/>
</dbReference>
<dbReference type="EMBL" id="CP115300">
    <property type="protein sequence ID" value="WBO61759.1"/>
    <property type="molecule type" value="Genomic_DNA"/>
</dbReference>
<evidence type="ECO:0000256" key="2">
    <source>
        <dbReference type="PROSITE-ProRule" id="PRU00335"/>
    </source>
</evidence>
<feature type="DNA-binding region" description="H-T-H motif" evidence="2">
    <location>
        <begin position="36"/>
        <end position="55"/>
    </location>
</feature>
<dbReference type="RefSeq" id="WP_270079714.1">
    <property type="nucleotide sequence ID" value="NZ_CP115300.1"/>
</dbReference>
<proteinExistence type="predicted"/>
<dbReference type="Gene3D" id="1.10.357.10">
    <property type="entry name" value="Tetracycline Repressor, domain 2"/>
    <property type="match status" value="1"/>
</dbReference>
<keyword evidence="5" id="KW-1185">Reference proteome</keyword>
<evidence type="ECO:0000259" key="3">
    <source>
        <dbReference type="PROSITE" id="PS50977"/>
    </source>
</evidence>
<evidence type="ECO:0000256" key="1">
    <source>
        <dbReference type="ARBA" id="ARBA00023125"/>
    </source>
</evidence>
<keyword evidence="1 2" id="KW-0238">DNA-binding</keyword>
<dbReference type="InterPro" id="IPR050109">
    <property type="entry name" value="HTH-type_TetR-like_transc_reg"/>
</dbReference>
<feature type="domain" description="HTH tetR-type" evidence="3">
    <location>
        <begin position="13"/>
        <end position="73"/>
    </location>
</feature>
<reference evidence="4 5" key="1">
    <citation type="submission" date="2022-12" db="EMBL/GenBank/DDBJ databases">
        <authorList>
            <person name="Mo P."/>
        </authorList>
    </citation>
    <scope>NUCLEOTIDE SEQUENCE [LARGE SCALE GENOMIC DNA]</scope>
    <source>
        <strain evidence="4 5">HUAS 2-6</strain>
    </source>
</reference>
<dbReference type="InterPro" id="IPR001647">
    <property type="entry name" value="HTH_TetR"/>
</dbReference>
<name>A0ABY7NWX8_9ACTN</name>
<protein>
    <submittedName>
        <fullName evidence="4">Helix-turn-helix domain containing protein</fullName>
    </submittedName>
</protein>
<evidence type="ECO:0000313" key="5">
    <source>
        <dbReference type="Proteomes" id="UP001212326"/>
    </source>
</evidence>
<dbReference type="PANTHER" id="PTHR30055">
    <property type="entry name" value="HTH-TYPE TRANSCRIPTIONAL REGULATOR RUTR"/>
    <property type="match status" value="1"/>
</dbReference>
<dbReference type="SUPFAM" id="SSF46689">
    <property type="entry name" value="Homeodomain-like"/>
    <property type="match status" value="1"/>
</dbReference>
<dbReference type="Proteomes" id="UP001212326">
    <property type="component" value="Chromosome"/>
</dbReference>
<evidence type="ECO:0000313" key="4">
    <source>
        <dbReference type="EMBL" id="WBO61759.1"/>
    </source>
</evidence>
<organism evidence="4 5">
    <name type="scientific">Streptomyces camelliae</name>
    <dbReference type="NCBI Taxonomy" id="3004093"/>
    <lineage>
        <taxon>Bacteria</taxon>
        <taxon>Bacillati</taxon>
        <taxon>Actinomycetota</taxon>
        <taxon>Actinomycetes</taxon>
        <taxon>Kitasatosporales</taxon>
        <taxon>Streptomycetaceae</taxon>
        <taxon>Streptomyces</taxon>
    </lineage>
</organism>
<accession>A0ABY7NWX8</accession>
<dbReference type="PRINTS" id="PR00455">
    <property type="entry name" value="HTHTETR"/>
</dbReference>
<gene>
    <name evidence="4" type="ORF">O1G22_02290</name>
</gene>
<dbReference type="PANTHER" id="PTHR30055:SF209">
    <property type="entry name" value="POSSIBLE TRANSCRIPTIONAL REGULATORY PROTEIN (PROBABLY TETR-FAMILY)"/>
    <property type="match status" value="1"/>
</dbReference>